<dbReference type="KEGG" id="elim:B2M23_09610"/>
<gene>
    <name evidence="1" type="ORF">B2M23_09610</name>
</gene>
<evidence type="ECO:0000313" key="2">
    <source>
        <dbReference type="Proteomes" id="UP000192391"/>
    </source>
</evidence>
<dbReference type="EMBL" id="CP019962">
    <property type="protein sequence ID" value="ARD65782.1"/>
    <property type="molecule type" value="Genomic_DNA"/>
</dbReference>
<proteinExistence type="predicted"/>
<evidence type="ECO:0000313" key="1">
    <source>
        <dbReference type="EMBL" id="ARD65782.1"/>
    </source>
</evidence>
<dbReference type="Gene3D" id="1.10.600.10">
    <property type="entry name" value="Farnesyl Diphosphate Synthase"/>
    <property type="match status" value="1"/>
</dbReference>
<dbReference type="Proteomes" id="UP000192391">
    <property type="component" value="Chromosome"/>
</dbReference>
<dbReference type="InterPro" id="IPR008949">
    <property type="entry name" value="Isoprenoid_synthase_dom_sf"/>
</dbReference>
<dbReference type="AlphaFoldDB" id="A0AAC9QU86"/>
<protein>
    <submittedName>
        <fullName evidence="1">Uncharacterized protein</fullName>
    </submittedName>
</protein>
<sequence>MSSVELAKDSLNEQLEDSEAELVERLGLEGYLYVKHIFQKKILKTGSWGVFSSLLMQVQIRKSPSKQMMKSAFFIELFIIATDFVDDYMDGDNEAFNDIQDRRRITIQLLNYALEQLLELLPANIKRHFMSNLESSLTHQVLESKYQLYFSTSEAFYFRHTIERSVYLIYAMVIAILKTAQKEVLQFSYFWGAYGQIENDINNIEKGSFSDVLERKPTLPIIKAFESISSDNAFYDVYFSYIIGSDKKETQNIAKYILNSGAIEYSRMLSNKCYLKALKILSDLYPGSERMIKEFDDYFVKR</sequence>
<dbReference type="RefSeq" id="WP_038352705.1">
    <property type="nucleotide sequence ID" value="NZ_CP019962.1"/>
</dbReference>
<organism evidence="1 2">
    <name type="scientific">Eubacterium limosum</name>
    <dbReference type="NCBI Taxonomy" id="1736"/>
    <lineage>
        <taxon>Bacteria</taxon>
        <taxon>Bacillati</taxon>
        <taxon>Bacillota</taxon>
        <taxon>Clostridia</taxon>
        <taxon>Eubacteriales</taxon>
        <taxon>Eubacteriaceae</taxon>
        <taxon>Eubacterium</taxon>
    </lineage>
</organism>
<name>A0AAC9QU86_EUBLI</name>
<accession>A0AAC9QU86</accession>
<dbReference type="SUPFAM" id="SSF48576">
    <property type="entry name" value="Terpenoid synthases"/>
    <property type="match status" value="1"/>
</dbReference>
<dbReference type="CDD" id="cd00385">
    <property type="entry name" value="Isoprenoid_Biosyn_C1"/>
    <property type="match status" value="1"/>
</dbReference>
<reference evidence="2" key="1">
    <citation type="journal article" date="2017" name="Sci. Rep.">
        <title>Determination of the Genome and Primary Transcriptome of Syngas Fermenting Eubacterium limosum ATCC 8486.</title>
        <authorList>
            <person name="Song Y."/>
            <person name="Shin J."/>
            <person name="Jeong Y."/>
            <person name="Jin S."/>
            <person name="Lee J.K."/>
            <person name="Kim D.R."/>
            <person name="Kim S.C."/>
            <person name="Cho S."/>
            <person name="Cho B.K."/>
        </authorList>
    </citation>
    <scope>NUCLEOTIDE SEQUENCE [LARGE SCALE GENOMIC DNA]</scope>
    <source>
        <strain evidence="2">ATCC 8486</strain>
    </source>
</reference>